<dbReference type="InterPro" id="IPR011009">
    <property type="entry name" value="Kinase-like_dom_sf"/>
</dbReference>
<keyword evidence="7 19" id="KW-0732">Signal</keyword>
<keyword evidence="14" id="KW-0325">Glycoprotein</keyword>
<keyword evidence="4" id="KW-0245">EGF-like domain</keyword>
<dbReference type="CDD" id="cd14066">
    <property type="entry name" value="STKc_IRAK"/>
    <property type="match status" value="1"/>
</dbReference>
<dbReference type="PROSITE" id="PS50011">
    <property type="entry name" value="PROTEIN_KINASE_DOM"/>
    <property type="match status" value="1"/>
</dbReference>
<evidence type="ECO:0000256" key="19">
    <source>
        <dbReference type="SAM" id="SignalP"/>
    </source>
</evidence>
<keyword evidence="5" id="KW-0348">Hemagglutinin</keyword>
<keyword evidence="8" id="KW-0677">Repeat</keyword>
<gene>
    <name evidence="23" type="ORF">SI8410_15019837</name>
</gene>
<dbReference type="Pfam" id="PF08276">
    <property type="entry name" value="PAN_2"/>
    <property type="match status" value="1"/>
</dbReference>
<dbReference type="InterPro" id="IPR003609">
    <property type="entry name" value="Pan_app"/>
</dbReference>
<dbReference type="InterPro" id="IPR000719">
    <property type="entry name" value="Prot_kinase_dom"/>
</dbReference>
<organism evidence="23 24">
    <name type="scientific">Spirodela intermedia</name>
    <name type="common">Intermediate duckweed</name>
    <dbReference type="NCBI Taxonomy" id="51605"/>
    <lineage>
        <taxon>Eukaryota</taxon>
        <taxon>Viridiplantae</taxon>
        <taxon>Streptophyta</taxon>
        <taxon>Embryophyta</taxon>
        <taxon>Tracheophyta</taxon>
        <taxon>Spermatophyta</taxon>
        <taxon>Magnoliopsida</taxon>
        <taxon>Liliopsida</taxon>
        <taxon>Araceae</taxon>
        <taxon>Lemnoideae</taxon>
        <taxon>Spirodela</taxon>
    </lineage>
</organism>
<keyword evidence="13" id="KW-1015">Disulfide bond</keyword>
<dbReference type="PROSITE" id="PS50948">
    <property type="entry name" value="PAN"/>
    <property type="match status" value="1"/>
</dbReference>
<dbReference type="InterPro" id="IPR036426">
    <property type="entry name" value="Bulb-type_lectin_dom_sf"/>
</dbReference>
<keyword evidence="9 17" id="KW-0547">Nucleotide-binding</keyword>
<evidence type="ECO:0000256" key="2">
    <source>
        <dbReference type="ARBA" id="ARBA00022475"/>
    </source>
</evidence>
<sequence>MGFLLLLGLIFFMSSPCVELISASDRLQRGRPVSVNQTIVSTGGNFALGFFLPGNSIGKFYAGIWYNNLPGRTVVWVANREKPLLDPSGVLAIAPDGNISVLDSEGSVVWSSNASAISGNATAVLQDDGNLVLRAEEGSAVVWQSFDHPTDTLLPGMKLRRSSQSNLSSTLIGWRDVEDPSPGNFSFGIDPRTTLQLIIWRGSEIRARSQVWTGNQIGATRDPISLSIFLLSLEANGEETSVKFSAAEGSTAGRIVLDFTGYLKGLLWDNRTKNWTVVASEPRPPCEIYNACGPASVCNSSNPSLSCSCLRGFEPRNMEEWKEGNFTAGCARRVPFNCDEGDWFLKSDGLRMPDGFVSVRNMSAIELCEGECSRRCSCSAYAYSNLHISGAVSQCLIWIGEMLDIAQVDLAARSLYVRLPAANAGDRRSSRRIILLLVILPTFASAMVLVGICCSIRKRAKKKAEMRASKEVILGNWSAPVAVQGGKDAIDLRFMDFGSVMAATDNFSGENKLGEGGFGPVYRGRLPQGEEIAVKRLSKRSGQGIEEFQNEVELIARLQHRNLVRLVAWCTHQEEKILIYEYLPNKSLDKYIFDPERSRELDWGKRTRIIEGIAQGLLYLHRYSRLRIIHRDLKASNILLDDAMNPKISDFGLARIFGGNQTQANTDKIVGTIGYMSPEYALNGLFSEKSDVFSFGVIILEIVSGEKSSGFYHFEEALSLLGYAWRLWQQGRGLELVDSSITGTVHEGEALRFITVGLLCTQENPAHRPSMSSVISMLGNEQAALPSPTYPPFFEDRGAKLTVGTLFSSQSVNEVTNTDVYGR</sequence>
<evidence type="ECO:0000256" key="5">
    <source>
        <dbReference type="ARBA" id="ARBA00022546"/>
    </source>
</evidence>
<proteinExistence type="inferred from homology"/>
<dbReference type="PIRSF" id="PIRSF000641">
    <property type="entry name" value="SRK"/>
    <property type="match status" value="1"/>
</dbReference>
<evidence type="ECO:0000256" key="1">
    <source>
        <dbReference type="ARBA" id="ARBA00004251"/>
    </source>
</evidence>
<dbReference type="Gene3D" id="2.90.10.10">
    <property type="entry name" value="Bulb-type lectin domain"/>
    <property type="match status" value="1"/>
</dbReference>
<feature type="domain" description="Protein kinase" evidence="20">
    <location>
        <begin position="507"/>
        <end position="794"/>
    </location>
</feature>
<feature type="signal peptide" evidence="19">
    <location>
        <begin position="1"/>
        <end position="20"/>
    </location>
</feature>
<keyword evidence="18" id="KW-0472">Membrane</keyword>
<comment type="catalytic activity">
    <reaction evidence="15 17">
        <text>L-threonyl-[protein] + ATP = O-phospho-L-threonyl-[protein] + ADP + H(+)</text>
        <dbReference type="Rhea" id="RHEA:46608"/>
        <dbReference type="Rhea" id="RHEA-COMP:11060"/>
        <dbReference type="Rhea" id="RHEA-COMP:11605"/>
        <dbReference type="ChEBI" id="CHEBI:15378"/>
        <dbReference type="ChEBI" id="CHEBI:30013"/>
        <dbReference type="ChEBI" id="CHEBI:30616"/>
        <dbReference type="ChEBI" id="CHEBI:61977"/>
        <dbReference type="ChEBI" id="CHEBI:456216"/>
        <dbReference type="EC" id="2.7.11.1"/>
    </reaction>
</comment>
<comment type="similarity">
    <text evidence="17">Belongs to the protein kinase superfamily. Ser/Thr protein kinase family.</text>
</comment>
<dbReference type="Pfam" id="PF00954">
    <property type="entry name" value="S_locus_glycop"/>
    <property type="match status" value="1"/>
</dbReference>
<dbReference type="InterPro" id="IPR000858">
    <property type="entry name" value="S_locus_glycoprot_dom"/>
</dbReference>
<evidence type="ECO:0000256" key="9">
    <source>
        <dbReference type="ARBA" id="ARBA00022741"/>
    </source>
</evidence>
<dbReference type="SMART" id="SM00220">
    <property type="entry name" value="S_TKc"/>
    <property type="match status" value="1"/>
</dbReference>
<accession>A0A7I8LGK1</accession>
<dbReference type="CDD" id="cd01098">
    <property type="entry name" value="PAN_AP_plant"/>
    <property type="match status" value="1"/>
</dbReference>
<keyword evidence="12" id="KW-0465">Mannose-binding</keyword>
<keyword evidence="3 17" id="KW-0723">Serine/threonine-protein kinase</keyword>
<dbReference type="PANTHER" id="PTHR27002">
    <property type="entry name" value="RECEPTOR-LIKE SERINE/THREONINE-PROTEIN KINASE SD1-8"/>
    <property type="match status" value="1"/>
</dbReference>
<evidence type="ECO:0000313" key="23">
    <source>
        <dbReference type="EMBL" id="CAA7409159.1"/>
    </source>
</evidence>
<dbReference type="InterPro" id="IPR001480">
    <property type="entry name" value="Bulb-type_lectin_dom"/>
</dbReference>
<dbReference type="Proteomes" id="UP000663760">
    <property type="component" value="Chromosome 15"/>
</dbReference>
<dbReference type="GO" id="GO:0005537">
    <property type="term" value="F:D-mannose binding"/>
    <property type="evidence" value="ECO:0007669"/>
    <property type="project" value="UniProtKB-KW"/>
</dbReference>
<dbReference type="InterPro" id="IPR001245">
    <property type="entry name" value="Ser-Thr/Tyr_kinase_cat_dom"/>
</dbReference>
<dbReference type="PROSITE" id="PS00108">
    <property type="entry name" value="PROTEIN_KINASE_ST"/>
    <property type="match status" value="1"/>
</dbReference>
<dbReference type="GO" id="GO:0004674">
    <property type="term" value="F:protein serine/threonine kinase activity"/>
    <property type="evidence" value="ECO:0007669"/>
    <property type="project" value="UniProtKB-KW"/>
</dbReference>
<dbReference type="PROSITE" id="PS50927">
    <property type="entry name" value="BULB_LECTIN"/>
    <property type="match status" value="1"/>
</dbReference>
<evidence type="ECO:0000256" key="10">
    <source>
        <dbReference type="ARBA" id="ARBA00022777"/>
    </source>
</evidence>
<dbReference type="SMART" id="SM00108">
    <property type="entry name" value="B_lectin"/>
    <property type="match status" value="1"/>
</dbReference>
<keyword evidence="18" id="KW-1133">Transmembrane helix</keyword>
<dbReference type="GO" id="GO:0005524">
    <property type="term" value="F:ATP binding"/>
    <property type="evidence" value="ECO:0007669"/>
    <property type="project" value="UniProtKB-KW"/>
</dbReference>
<evidence type="ECO:0000259" key="21">
    <source>
        <dbReference type="PROSITE" id="PS50927"/>
    </source>
</evidence>
<feature type="domain" description="Apple" evidence="22">
    <location>
        <begin position="338"/>
        <end position="421"/>
    </location>
</feature>
<dbReference type="GO" id="GO:0051707">
    <property type="term" value="P:response to other organism"/>
    <property type="evidence" value="ECO:0007669"/>
    <property type="project" value="UniProtKB-ARBA"/>
</dbReference>
<evidence type="ECO:0000256" key="4">
    <source>
        <dbReference type="ARBA" id="ARBA00022536"/>
    </source>
</evidence>
<dbReference type="Pfam" id="PF01453">
    <property type="entry name" value="B_lectin"/>
    <property type="match status" value="1"/>
</dbReference>
<evidence type="ECO:0000313" key="24">
    <source>
        <dbReference type="Proteomes" id="UP000663760"/>
    </source>
</evidence>
<evidence type="ECO:0000256" key="14">
    <source>
        <dbReference type="ARBA" id="ARBA00023180"/>
    </source>
</evidence>
<evidence type="ECO:0000256" key="18">
    <source>
        <dbReference type="SAM" id="Phobius"/>
    </source>
</evidence>
<dbReference type="GO" id="GO:0048544">
    <property type="term" value="P:recognition of pollen"/>
    <property type="evidence" value="ECO:0007669"/>
    <property type="project" value="InterPro"/>
</dbReference>
<evidence type="ECO:0000256" key="8">
    <source>
        <dbReference type="ARBA" id="ARBA00022737"/>
    </source>
</evidence>
<evidence type="ECO:0000256" key="13">
    <source>
        <dbReference type="ARBA" id="ARBA00023157"/>
    </source>
</evidence>
<keyword evidence="6 17" id="KW-0808">Transferase</keyword>
<feature type="transmembrane region" description="Helical" evidence="18">
    <location>
        <begin position="433"/>
        <end position="456"/>
    </location>
</feature>
<keyword evidence="24" id="KW-1185">Reference proteome</keyword>
<evidence type="ECO:0000256" key="3">
    <source>
        <dbReference type="ARBA" id="ARBA00022527"/>
    </source>
</evidence>
<dbReference type="FunFam" id="3.30.200.20:FF:000195">
    <property type="entry name" value="G-type lectin S-receptor-like serine/threonine-protein kinase"/>
    <property type="match status" value="1"/>
</dbReference>
<dbReference type="Pfam" id="PF07714">
    <property type="entry name" value="PK_Tyr_Ser-Thr"/>
    <property type="match status" value="1"/>
</dbReference>
<dbReference type="SUPFAM" id="SSF51110">
    <property type="entry name" value="alpha-D-mannose-specific plant lectins"/>
    <property type="match status" value="1"/>
</dbReference>
<dbReference type="OrthoDB" id="4062651at2759"/>
<comment type="subcellular location">
    <subcellularLocation>
        <location evidence="1">Cell membrane</location>
        <topology evidence="1">Single-pass type I membrane protein</topology>
    </subcellularLocation>
</comment>
<evidence type="ECO:0000256" key="15">
    <source>
        <dbReference type="ARBA" id="ARBA00047899"/>
    </source>
</evidence>
<dbReference type="FunFam" id="2.90.10.10:FF:000005">
    <property type="entry name" value="G-type lectin S-receptor-like serine/threonine-protein kinase"/>
    <property type="match status" value="1"/>
</dbReference>
<keyword evidence="18" id="KW-0812">Transmembrane</keyword>
<evidence type="ECO:0000259" key="22">
    <source>
        <dbReference type="PROSITE" id="PS50948"/>
    </source>
</evidence>
<comment type="catalytic activity">
    <reaction evidence="16 17">
        <text>L-seryl-[protein] + ATP = O-phospho-L-seryl-[protein] + ADP + H(+)</text>
        <dbReference type="Rhea" id="RHEA:17989"/>
        <dbReference type="Rhea" id="RHEA-COMP:9863"/>
        <dbReference type="Rhea" id="RHEA-COMP:11604"/>
        <dbReference type="ChEBI" id="CHEBI:15378"/>
        <dbReference type="ChEBI" id="CHEBI:29999"/>
        <dbReference type="ChEBI" id="CHEBI:30616"/>
        <dbReference type="ChEBI" id="CHEBI:83421"/>
        <dbReference type="ChEBI" id="CHEBI:456216"/>
        <dbReference type="EC" id="2.7.11.1"/>
    </reaction>
</comment>
<name>A0A7I8LGK1_SPIIN</name>
<dbReference type="GO" id="GO:0005886">
    <property type="term" value="C:plasma membrane"/>
    <property type="evidence" value="ECO:0007669"/>
    <property type="project" value="UniProtKB-SubCell"/>
</dbReference>
<dbReference type="Gene3D" id="1.10.510.10">
    <property type="entry name" value="Transferase(Phosphotransferase) domain 1"/>
    <property type="match status" value="1"/>
</dbReference>
<evidence type="ECO:0000256" key="12">
    <source>
        <dbReference type="ARBA" id="ARBA00023035"/>
    </source>
</evidence>
<feature type="chain" id="PRO_5029724247" description="Receptor-like serine/threonine-protein kinase" evidence="19">
    <location>
        <begin position="21"/>
        <end position="823"/>
    </location>
</feature>
<keyword evidence="2" id="KW-1003">Cell membrane</keyword>
<dbReference type="AlphaFoldDB" id="A0A7I8LGK1"/>
<dbReference type="Gene3D" id="3.30.200.20">
    <property type="entry name" value="Phosphorylase Kinase, domain 1"/>
    <property type="match status" value="1"/>
</dbReference>
<keyword evidence="10 17" id="KW-0418">Kinase</keyword>
<keyword evidence="11 17" id="KW-0067">ATP-binding</keyword>
<evidence type="ECO:0000256" key="17">
    <source>
        <dbReference type="PIRNR" id="PIRNR000641"/>
    </source>
</evidence>
<dbReference type="FunFam" id="1.10.510.10:FF:000060">
    <property type="entry name" value="G-type lectin S-receptor-like serine/threonine-protein kinase"/>
    <property type="match status" value="1"/>
</dbReference>
<evidence type="ECO:0000256" key="16">
    <source>
        <dbReference type="ARBA" id="ARBA00048679"/>
    </source>
</evidence>
<dbReference type="CDD" id="cd00028">
    <property type="entry name" value="B_lectin"/>
    <property type="match status" value="1"/>
</dbReference>
<dbReference type="PANTHER" id="PTHR27002:SF925">
    <property type="entry name" value="RECEPTOR-LIKE SERINE_THREONINE-PROTEIN KINASE"/>
    <property type="match status" value="1"/>
</dbReference>
<keyword evidence="12" id="KW-0430">Lectin</keyword>
<dbReference type="InterPro" id="IPR008271">
    <property type="entry name" value="Ser/Thr_kinase_AS"/>
</dbReference>
<dbReference type="EMBL" id="LR746278">
    <property type="protein sequence ID" value="CAA7409159.1"/>
    <property type="molecule type" value="Genomic_DNA"/>
</dbReference>
<dbReference type="InterPro" id="IPR024171">
    <property type="entry name" value="SRK-like_kinase"/>
</dbReference>
<dbReference type="EC" id="2.7.11.1" evidence="17"/>
<feature type="domain" description="Bulb-type lectin" evidence="21">
    <location>
        <begin position="24"/>
        <end position="146"/>
    </location>
</feature>
<evidence type="ECO:0000256" key="6">
    <source>
        <dbReference type="ARBA" id="ARBA00022679"/>
    </source>
</evidence>
<evidence type="ECO:0000259" key="20">
    <source>
        <dbReference type="PROSITE" id="PS50011"/>
    </source>
</evidence>
<dbReference type="SUPFAM" id="SSF56112">
    <property type="entry name" value="Protein kinase-like (PK-like)"/>
    <property type="match status" value="1"/>
</dbReference>
<protein>
    <recommendedName>
        <fullName evidence="17">Receptor-like serine/threonine-protein kinase</fullName>
        <ecNumber evidence="17">2.7.11.1</ecNumber>
    </recommendedName>
</protein>
<reference evidence="23" key="1">
    <citation type="submission" date="2020-02" db="EMBL/GenBank/DDBJ databases">
        <authorList>
            <person name="Scholz U."/>
            <person name="Mascher M."/>
            <person name="Fiebig A."/>
        </authorList>
    </citation>
    <scope>NUCLEOTIDE SEQUENCE</scope>
</reference>
<evidence type="ECO:0000256" key="7">
    <source>
        <dbReference type="ARBA" id="ARBA00022729"/>
    </source>
</evidence>
<evidence type="ECO:0000256" key="11">
    <source>
        <dbReference type="ARBA" id="ARBA00022840"/>
    </source>
</evidence>